<keyword evidence="2" id="KW-1185">Reference proteome</keyword>
<organism evidence="1 2">
    <name type="scientific">Citricoccus zhacaiensis</name>
    <dbReference type="NCBI Taxonomy" id="489142"/>
    <lineage>
        <taxon>Bacteria</taxon>
        <taxon>Bacillati</taxon>
        <taxon>Actinomycetota</taxon>
        <taxon>Actinomycetes</taxon>
        <taxon>Micrococcales</taxon>
        <taxon>Micrococcaceae</taxon>
        <taxon>Citricoccus</taxon>
    </lineage>
</organism>
<protein>
    <submittedName>
        <fullName evidence="1">Uncharacterized protein</fullName>
    </submittedName>
</protein>
<accession>A0ABQ2M418</accession>
<dbReference type="EMBL" id="BMLQ01000006">
    <property type="protein sequence ID" value="GGO46630.1"/>
    <property type="molecule type" value="Genomic_DNA"/>
</dbReference>
<comment type="caution">
    <text evidence="1">The sequence shown here is derived from an EMBL/GenBank/DDBJ whole genome shotgun (WGS) entry which is preliminary data.</text>
</comment>
<gene>
    <name evidence="1" type="ORF">GCM10010977_22030</name>
</gene>
<name>A0ABQ2M418_9MICC</name>
<sequence length="203" mass="23058">MASIDEQEKWLAAGGSVPDGGTRHQDLQLRAAHHAAYQRLEASGHLADVVQVFRPYIGLVVPYPRRTEREFWAVSAMPSTNRTRRHQRLAALSINNVETLVMYRYDEETFGFLNLSKSVFVDMSGGSEEAELRAEGYVVEDAEYRTGAGDVVRIDGQPEMLSALLTRPAVVDAAKHLNLNLMRRGRSFQWRWHNYELADRLLE</sequence>
<evidence type="ECO:0000313" key="2">
    <source>
        <dbReference type="Proteomes" id="UP000642509"/>
    </source>
</evidence>
<proteinExistence type="predicted"/>
<dbReference type="Proteomes" id="UP000642509">
    <property type="component" value="Unassembled WGS sequence"/>
</dbReference>
<evidence type="ECO:0000313" key="1">
    <source>
        <dbReference type="EMBL" id="GGO46630.1"/>
    </source>
</evidence>
<reference evidence="2" key="1">
    <citation type="journal article" date="2019" name="Int. J. Syst. Evol. Microbiol.">
        <title>The Global Catalogue of Microorganisms (GCM) 10K type strain sequencing project: providing services to taxonomists for standard genome sequencing and annotation.</title>
        <authorList>
            <consortium name="The Broad Institute Genomics Platform"/>
            <consortium name="The Broad Institute Genome Sequencing Center for Infectious Disease"/>
            <person name="Wu L."/>
            <person name="Ma J."/>
        </authorList>
    </citation>
    <scope>NUCLEOTIDE SEQUENCE [LARGE SCALE GENOMIC DNA]</scope>
    <source>
        <strain evidence="2">CGMCC 1.7064</strain>
    </source>
</reference>